<comment type="caution">
    <text evidence="1">The sequence shown here is derived from an EMBL/GenBank/DDBJ whole genome shotgun (WGS) entry which is preliminary data.</text>
</comment>
<keyword evidence="2" id="KW-1185">Reference proteome</keyword>
<dbReference type="EMBL" id="SADY01000003">
    <property type="protein sequence ID" value="TQR45115.1"/>
    <property type="molecule type" value="Genomic_DNA"/>
</dbReference>
<name>A0ABY3ATF2_PAEPP</name>
<proteinExistence type="predicted"/>
<protein>
    <submittedName>
        <fullName evidence="1">Uncharacterized protein</fullName>
    </submittedName>
</protein>
<dbReference type="RefSeq" id="WP_142544158.1">
    <property type="nucleotide sequence ID" value="NZ_SADY01000003.1"/>
</dbReference>
<sequence length="62" mass="7448">MNSWLFMRPMKRKELRVTQGEADALFGRAVQILQEIMESEHRLQAAETVLRLAKRRRFRLFS</sequence>
<accession>A0ABY3ATF2</accession>
<evidence type="ECO:0000313" key="1">
    <source>
        <dbReference type="EMBL" id="TQR45115.1"/>
    </source>
</evidence>
<dbReference type="Proteomes" id="UP000316208">
    <property type="component" value="Unassembled WGS sequence"/>
</dbReference>
<gene>
    <name evidence="1" type="ORF">C7Y44_12540</name>
</gene>
<evidence type="ECO:0000313" key="2">
    <source>
        <dbReference type="Proteomes" id="UP000316208"/>
    </source>
</evidence>
<organism evidence="1 2">
    <name type="scientific">Paenibacillus popilliae</name>
    <name type="common">Bacillus popilliae</name>
    <dbReference type="NCBI Taxonomy" id="78057"/>
    <lineage>
        <taxon>Bacteria</taxon>
        <taxon>Bacillati</taxon>
        <taxon>Bacillota</taxon>
        <taxon>Bacilli</taxon>
        <taxon>Bacillales</taxon>
        <taxon>Paenibacillaceae</taxon>
        <taxon>Paenibacillus</taxon>
    </lineage>
</organism>
<reference evidence="1 2" key="1">
    <citation type="submission" date="2018-03" db="EMBL/GenBank/DDBJ databases">
        <title>Aerobic endospore-forming bacteria genome sequencing and assembly.</title>
        <authorList>
            <person name="Cavalcante D.A."/>
            <person name="Driks A."/>
            <person name="Putonti C."/>
            <person name="De-Souza M.T."/>
        </authorList>
    </citation>
    <scope>NUCLEOTIDE SEQUENCE [LARGE SCALE GENOMIC DNA]</scope>
    <source>
        <strain evidence="1 2">SDF0028</strain>
    </source>
</reference>